<evidence type="ECO:0000313" key="2">
    <source>
        <dbReference type="EMBL" id="AGL03067.1"/>
    </source>
</evidence>
<gene>
    <name evidence="2" type="ORF">Desgi_3745</name>
</gene>
<dbReference type="RefSeq" id="WP_006520457.1">
    <property type="nucleotide sequence ID" value="NC_021184.1"/>
</dbReference>
<proteinExistence type="predicted"/>
<sequence length="227" mass="25372">MTKPRPYMLGGKETGHYQSAFNKALLIFKELDPEEMAARSGAAYDPRTCLFTLPSFGQNITIQYPRGLVTFTSSELPLLGWRLVVLNYLVRSDGISMDNRLISYRELENGTVFYNAFQRESILTLGQWVQDKSPCILAQAMIRLGAAVTSKDADLAATLLALPRFPITIKIWFPDDELPGSANILFDSSANHYLHTEDIAVLGDYASAFLINEYQVLTGRPCRPITL</sequence>
<dbReference type="InterPro" id="IPR024264">
    <property type="entry name" value="DUF3786"/>
</dbReference>
<dbReference type="eggNOG" id="COG1456">
    <property type="taxonomic scope" value="Bacteria"/>
</dbReference>
<protein>
    <recommendedName>
        <fullName evidence="1">DUF3786 domain-containing protein</fullName>
    </recommendedName>
</protein>
<keyword evidence="3" id="KW-1185">Reference proteome</keyword>
<reference evidence="2 3" key="1">
    <citation type="submission" date="2012-01" db="EMBL/GenBank/DDBJ databases">
        <title>Complete sequence of Desulfotomaculum gibsoniae DSM 7213.</title>
        <authorList>
            <consortium name="US DOE Joint Genome Institute"/>
            <person name="Lucas S."/>
            <person name="Han J."/>
            <person name="Lapidus A."/>
            <person name="Cheng J.-F."/>
            <person name="Goodwin L."/>
            <person name="Pitluck S."/>
            <person name="Peters L."/>
            <person name="Ovchinnikova G."/>
            <person name="Teshima H."/>
            <person name="Detter J.C."/>
            <person name="Han C."/>
            <person name="Tapia R."/>
            <person name="Land M."/>
            <person name="Hauser L."/>
            <person name="Kyrpides N."/>
            <person name="Ivanova N."/>
            <person name="Pagani I."/>
            <person name="Parshina S."/>
            <person name="Plugge C."/>
            <person name="Muyzer G."/>
            <person name="Kuever J."/>
            <person name="Ivanova A."/>
            <person name="Nazina T."/>
            <person name="Klenk H.-P."/>
            <person name="Brambilla E."/>
            <person name="Spring S."/>
            <person name="Stams A.F."/>
            <person name="Woyke T."/>
        </authorList>
    </citation>
    <scope>NUCLEOTIDE SEQUENCE [LARGE SCALE GENOMIC DNA]</scope>
    <source>
        <strain evidence="2 3">DSM 7213</strain>
    </source>
</reference>
<dbReference type="KEGG" id="dgi:Desgi_3745"/>
<dbReference type="OrthoDB" id="1795652at2"/>
<dbReference type="Pfam" id="PF12654">
    <property type="entry name" value="DUF3786"/>
    <property type="match status" value="1"/>
</dbReference>
<organism evidence="2 3">
    <name type="scientific">Desulfoscipio gibsoniae DSM 7213</name>
    <dbReference type="NCBI Taxonomy" id="767817"/>
    <lineage>
        <taxon>Bacteria</taxon>
        <taxon>Bacillati</taxon>
        <taxon>Bacillota</taxon>
        <taxon>Clostridia</taxon>
        <taxon>Eubacteriales</taxon>
        <taxon>Desulfallaceae</taxon>
        <taxon>Desulfoscipio</taxon>
    </lineage>
</organism>
<name>R4KND3_9FIRM</name>
<dbReference type="Proteomes" id="UP000013520">
    <property type="component" value="Chromosome"/>
</dbReference>
<dbReference type="STRING" id="767817.Desgi_3745"/>
<feature type="domain" description="DUF3786" evidence="1">
    <location>
        <begin position="32"/>
        <end position="206"/>
    </location>
</feature>
<evidence type="ECO:0000313" key="3">
    <source>
        <dbReference type="Proteomes" id="UP000013520"/>
    </source>
</evidence>
<evidence type="ECO:0000259" key="1">
    <source>
        <dbReference type="Pfam" id="PF12654"/>
    </source>
</evidence>
<dbReference type="HOGENOM" id="CLU_106581_0_0_9"/>
<accession>R4KND3</accession>
<dbReference type="AlphaFoldDB" id="R4KND3"/>
<dbReference type="EMBL" id="CP003273">
    <property type="protein sequence ID" value="AGL03067.1"/>
    <property type="molecule type" value="Genomic_DNA"/>
</dbReference>